<evidence type="ECO:0000313" key="4">
    <source>
        <dbReference type="Proteomes" id="UP000680116"/>
    </source>
</evidence>
<proteinExistence type="inferred from homology"/>
<comment type="function">
    <text evidence="1">Plays an important role in bacterial chemotaxis signal transduction pathway by accelerating the dephosphorylation of phosphorylated CheY (CheY-P).</text>
</comment>
<evidence type="ECO:0000256" key="1">
    <source>
        <dbReference type="PIRNR" id="PIRNR002884"/>
    </source>
</evidence>
<name>A0ABM8UDK7_9GAMM</name>
<accession>A0ABM8UDK7</accession>
<dbReference type="Pfam" id="PF04344">
    <property type="entry name" value="CheZ"/>
    <property type="match status" value="1"/>
</dbReference>
<dbReference type="Proteomes" id="UP000680116">
    <property type="component" value="Chromosome"/>
</dbReference>
<evidence type="ECO:0000313" key="3">
    <source>
        <dbReference type="EMBL" id="CAG4970067.1"/>
    </source>
</evidence>
<protein>
    <recommendedName>
        <fullName evidence="1">Protein phosphatase CheZ</fullName>
        <ecNumber evidence="1">3.1.3.-</ecNumber>
    </recommendedName>
    <alternativeName>
        <fullName evidence="1">Chemotaxis protein CheZ</fullName>
    </alternativeName>
</protein>
<keyword evidence="1" id="KW-0963">Cytoplasm</keyword>
<gene>
    <name evidence="3" type="ORF">LYB30171_00654</name>
</gene>
<keyword evidence="1" id="KW-0145">Chemotaxis</keyword>
<dbReference type="SUPFAM" id="SSF75708">
    <property type="entry name" value="Chemotaxis phosphatase CheZ"/>
    <property type="match status" value="1"/>
</dbReference>
<comment type="similarity">
    <text evidence="1">Belongs to the CheZ family.</text>
</comment>
<feature type="region of interest" description="Disordered" evidence="2">
    <location>
        <begin position="168"/>
        <end position="187"/>
    </location>
</feature>
<evidence type="ECO:0000256" key="2">
    <source>
        <dbReference type="SAM" id="MobiDB-lite"/>
    </source>
</evidence>
<reference evidence="3 4" key="1">
    <citation type="submission" date="2021-04" db="EMBL/GenBank/DDBJ databases">
        <authorList>
            <person name="Rodrigo-Torres L."/>
            <person name="Arahal R. D."/>
            <person name="Lucena T."/>
        </authorList>
    </citation>
    <scope>NUCLEOTIDE SEQUENCE [LARGE SCALE GENOMIC DNA]</scope>
    <source>
        <strain evidence="3 4">CECT 30171</strain>
    </source>
</reference>
<dbReference type="EMBL" id="OU015430">
    <property type="protein sequence ID" value="CAG4970067.1"/>
    <property type="molecule type" value="Genomic_DNA"/>
</dbReference>
<keyword evidence="4" id="KW-1185">Reference proteome</keyword>
<keyword evidence="1" id="KW-0904">Protein phosphatase</keyword>
<comment type="subcellular location">
    <subcellularLocation>
        <location evidence="1">Cytoplasm</location>
    </subcellularLocation>
</comment>
<dbReference type="InterPro" id="IPR007439">
    <property type="entry name" value="Chemotax_Pase_CheZ"/>
</dbReference>
<sequence length="208" mass="22194">MSTDAGSPATAIPVQDRQLITRRLHAALWALEHDDHAGWRANVDELIQWRTQPFVQGLARIARELELALGGPAEHTGHGSLPDACARLEHVVTLTETASMRTLDLIQECSGLLGKLQEGHATQVDAIAGIRERLSEMTAAQGYQDLTGQIILRVVELVRAVQEGLGDVTGPSEPLHLSNRGNGPSIAGLDAAPATQDDANELLSSLGL</sequence>
<comment type="subunit">
    <text evidence="1">Homodimer.</text>
</comment>
<dbReference type="RefSeq" id="WP_251370638.1">
    <property type="nucleotide sequence ID" value="NZ_OU015430.1"/>
</dbReference>
<dbReference type="Gene3D" id="1.10.287.500">
    <property type="entry name" value="Helix hairpin bin"/>
    <property type="match status" value="1"/>
</dbReference>
<keyword evidence="1" id="KW-0378">Hydrolase</keyword>
<dbReference type="EC" id="3.1.3.-" evidence="1"/>
<organism evidence="3 4">
    <name type="scientific">Novilysobacter luteus</name>
    <dbReference type="NCBI Taxonomy" id="2822368"/>
    <lineage>
        <taxon>Bacteria</taxon>
        <taxon>Pseudomonadati</taxon>
        <taxon>Pseudomonadota</taxon>
        <taxon>Gammaproteobacteria</taxon>
        <taxon>Lysobacterales</taxon>
        <taxon>Lysobacteraceae</taxon>
        <taxon>Novilysobacter</taxon>
    </lineage>
</organism>
<dbReference type="PIRSF" id="PIRSF002884">
    <property type="entry name" value="CheZ"/>
    <property type="match status" value="1"/>
</dbReference>
<keyword evidence="1" id="KW-0283">Flagellar rotation</keyword>